<dbReference type="PANTHER" id="PTHR24421:SF10">
    <property type="entry name" value="NITRATE_NITRITE SENSOR PROTEIN NARQ"/>
    <property type="match status" value="1"/>
</dbReference>
<dbReference type="EC" id="2.7.13.3" evidence="2"/>
<dbReference type="GO" id="GO:0005524">
    <property type="term" value="F:ATP binding"/>
    <property type="evidence" value="ECO:0007669"/>
    <property type="project" value="UniProtKB-KW"/>
</dbReference>
<organism evidence="6">
    <name type="scientific">gut metagenome</name>
    <dbReference type="NCBI Taxonomy" id="749906"/>
    <lineage>
        <taxon>unclassified sequences</taxon>
        <taxon>metagenomes</taxon>
        <taxon>organismal metagenomes</taxon>
    </lineage>
</organism>
<accession>J9GV36</accession>
<keyword evidence="3" id="KW-0808">Transferase</keyword>
<comment type="catalytic activity">
    <reaction evidence="1">
        <text>ATP + protein L-histidine = ADP + protein N-phospho-L-histidine.</text>
        <dbReference type="EC" id="2.7.13.3"/>
    </reaction>
</comment>
<dbReference type="Gene3D" id="3.30.565.10">
    <property type="entry name" value="Histidine kinase-like ATPase, C-terminal domain"/>
    <property type="match status" value="1"/>
</dbReference>
<gene>
    <name evidence="6" type="ORF">EVA_05156</name>
</gene>
<dbReference type="Pfam" id="PF02518">
    <property type="entry name" value="HATPase_c"/>
    <property type="match status" value="1"/>
</dbReference>
<keyword evidence="6" id="KW-0547">Nucleotide-binding</keyword>
<proteinExistence type="predicted"/>
<dbReference type="GO" id="GO:0000160">
    <property type="term" value="P:phosphorelay signal transduction system"/>
    <property type="evidence" value="ECO:0007669"/>
    <property type="project" value="UniProtKB-KW"/>
</dbReference>
<dbReference type="InterPro" id="IPR036890">
    <property type="entry name" value="HATPase_C_sf"/>
</dbReference>
<dbReference type="SUPFAM" id="SSF55874">
    <property type="entry name" value="ATPase domain of HSP90 chaperone/DNA topoisomerase II/histidine kinase"/>
    <property type="match status" value="1"/>
</dbReference>
<keyword evidence="6" id="KW-0067">ATP-binding</keyword>
<feature type="domain" description="Histidine kinase/HSP90-like ATPase" evidence="5">
    <location>
        <begin position="4"/>
        <end position="66"/>
    </location>
</feature>
<evidence type="ECO:0000313" key="6">
    <source>
        <dbReference type="EMBL" id="EJX06733.1"/>
    </source>
</evidence>
<name>J9GV36_9ZZZZ</name>
<dbReference type="InterPro" id="IPR050482">
    <property type="entry name" value="Sensor_HK_TwoCompSys"/>
</dbReference>
<evidence type="ECO:0000256" key="3">
    <source>
        <dbReference type="ARBA" id="ARBA00022679"/>
    </source>
</evidence>
<keyword evidence="4" id="KW-0418">Kinase</keyword>
<dbReference type="EMBL" id="AMCI01001075">
    <property type="protein sequence ID" value="EJX06733.1"/>
    <property type="molecule type" value="Genomic_DNA"/>
</dbReference>
<dbReference type="AlphaFoldDB" id="J9GV36"/>
<dbReference type="PRINTS" id="PR00344">
    <property type="entry name" value="BCTRLSENSOR"/>
</dbReference>
<dbReference type="InterPro" id="IPR003594">
    <property type="entry name" value="HATPase_dom"/>
</dbReference>
<evidence type="ECO:0000256" key="4">
    <source>
        <dbReference type="ARBA" id="ARBA00022777"/>
    </source>
</evidence>
<evidence type="ECO:0000256" key="2">
    <source>
        <dbReference type="ARBA" id="ARBA00012438"/>
    </source>
</evidence>
<evidence type="ECO:0000256" key="1">
    <source>
        <dbReference type="ARBA" id="ARBA00000085"/>
    </source>
</evidence>
<reference evidence="6" key="1">
    <citation type="journal article" date="2012" name="PLoS ONE">
        <title>Gene sets for utilization of primary and secondary nutrition supplies in the distal gut of endangered iberian lynx.</title>
        <authorList>
            <person name="Alcaide M."/>
            <person name="Messina E."/>
            <person name="Richter M."/>
            <person name="Bargiela R."/>
            <person name="Peplies J."/>
            <person name="Huws S.A."/>
            <person name="Newbold C.J."/>
            <person name="Golyshin P.N."/>
            <person name="Simon M.A."/>
            <person name="Lopez G."/>
            <person name="Yakimov M.M."/>
            <person name="Ferrer M."/>
        </authorList>
    </citation>
    <scope>NUCLEOTIDE SEQUENCE</scope>
</reference>
<dbReference type="InterPro" id="IPR004358">
    <property type="entry name" value="Sig_transdc_His_kin-like_C"/>
</dbReference>
<evidence type="ECO:0000259" key="5">
    <source>
        <dbReference type="Pfam" id="PF02518"/>
    </source>
</evidence>
<dbReference type="PANTHER" id="PTHR24421">
    <property type="entry name" value="NITRATE/NITRITE SENSOR PROTEIN NARX-RELATED"/>
    <property type="match status" value="1"/>
</dbReference>
<dbReference type="GO" id="GO:0004673">
    <property type="term" value="F:protein histidine kinase activity"/>
    <property type="evidence" value="ECO:0007669"/>
    <property type="project" value="UniProtKB-EC"/>
</dbReference>
<sequence>MNEKDLTVTIVDDGIGIDRDVVEIKKGRHVGLSIMAERAARIGATVTVTRASPIGGTRVTLSLKEEARQLS</sequence>
<protein>
    <recommendedName>
        <fullName evidence="2">histidine kinase</fullName>
        <ecNumber evidence="2">2.7.13.3</ecNumber>
    </recommendedName>
</protein>
<comment type="caution">
    <text evidence="6">The sequence shown here is derived from an EMBL/GenBank/DDBJ whole genome shotgun (WGS) entry which is preliminary data.</text>
</comment>